<proteinExistence type="predicted"/>
<accession>A0A8E2AIV3</accession>
<dbReference type="Proteomes" id="UP000250043">
    <property type="component" value="Unassembled WGS sequence"/>
</dbReference>
<evidence type="ECO:0000313" key="3">
    <source>
        <dbReference type="EMBL" id="OCH85296.1"/>
    </source>
</evidence>
<keyword evidence="4" id="KW-1185">Reference proteome</keyword>
<gene>
    <name evidence="3" type="ORF">OBBRIDRAFT_839065</name>
</gene>
<protein>
    <submittedName>
        <fullName evidence="3">Uncharacterized protein</fullName>
    </submittedName>
</protein>
<organism evidence="3 4">
    <name type="scientific">Obba rivulosa</name>
    <dbReference type="NCBI Taxonomy" id="1052685"/>
    <lineage>
        <taxon>Eukaryota</taxon>
        <taxon>Fungi</taxon>
        <taxon>Dikarya</taxon>
        <taxon>Basidiomycota</taxon>
        <taxon>Agaricomycotina</taxon>
        <taxon>Agaricomycetes</taxon>
        <taxon>Polyporales</taxon>
        <taxon>Gelatoporiaceae</taxon>
        <taxon>Obba</taxon>
    </lineage>
</organism>
<feature type="region of interest" description="Disordered" evidence="1">
    <location>
        <begin position="59"/>
        <end position="78"/>
    </location>
</feature>
<dbReference type="OrthoDB" id="10593569at2759"/>
<sequence>MRTSYILSLLALLVVSASAAPTPALPDLAVAPEPLLDSAPQLHIADPVVVAPQQRAHVYTRRPRAHPLPPPRKPPPHPKRAWRVLEREFRVRRRRALLQRVVPLRPEDAVHIENVCSPGRKMQVYERAEAGFKALGYEFAVPCWVVDLGLPREESERITAAAARRAEKVPDVYIFE</sequence>
<keyword evidence="2" id="KW-0732">Signal</keyword>
<dbReference type="EMBL" id="KV722594">
    <property type="protein sequence ID" value="OCH85296.1"/>
    <property type="molecule type" value="Genomic_DNA"/>
</dbReference>
<name>A0A8E2AIV3_9APHY</name>
<dbReference type="AlphaFoldDB" id="A0A8E2AIV3"/>
<evidence type="ECO:0000256" key="1">
    <source>
        <dbReference type="SAM" id="MobiDB-lite"/>
    </source>
</evidence>
<evidence type="ECO:0000313" key="4">
    <source>
        <dbReference type="Proteomes" id="UP000250043"/>
    </source>
</evidence>
<reference evidence="3 4" key="1">
    <citation type="submission" date="2016-07" db="EMBL/GenBank/DDBJ databases">
        <title>Draft genome of the white-rot fungus Obba rivulosa 3A-2.</title>
        <authorList>
            <consortium name="DOE Joint Genome Institute"/>
            <person name="Miettinen O."/>
            <person name="Riley R."/>
            <person name="Acob R."/>
            <person name="Barry K."/>
            <person name="Cullen D."/>
            <person name="De Vries R."/>
            <person name="Hainaut M."/>
            <person name="Hatakka A."/>
            <person name="Henrissat B."/>
            <person name="Hilden K."/>
            <person name="Kuo R."/>
            <person name="Labutti K."/>
            <person name="Lipzen A."/>
            <person name="Makela M.R."/>
            <person name="Sandor L."/>
            <person name="Spatafora J.W."/>
            <person name="Grigoriev I.V."/>
            <person name="Hibbett D.S."/>
        </authorList>
    </citation>
    <scope>NUCLEOTIDE SEQUENCE [LARGE SCALE GENOMIC DNA]</scope>
    <source>
        <strain evidence="3 4">3A-2</strain>
    </source>
</reference>
<feature type="signal peptide" evidence="2">
    <location>
        <begin position="1"/>
        <end position="19"/>
    </location>
</feature>
<evidence type="ECO:0000256" key="2">
    <source>
        <dbReference type="SAM" id="SignalP"/>
    </source>
</evidence>
<feature type="chain" id="PRO_5034140932" evidence="2">
    <location>
        <begin position="20"/>
        <end position="176"/>
    </location>
</feature>